<gene>
    <name evidence="3" type="primary">Contig8886.g446</name>
    <name evidence="3" type="ORF">STYLEM_2567</name>
</gene>
<feature type="region of interest" description="Disordered" evidence="2">
    <location>
        <begin position="831"/>
        <end position="865"/>
    </location>
</feature>
<protein>
    <submittedName>
        <fullName evidence="3">Uncharacterized protein</fullName>
    </submittedName>
</protein>
<evidence type="ECO:0000256" key="2">
    <source>
        <dbReference type="SAM" id="MobiDB-lite"/>
    </source>
</evidence>
<keyword evidence="1" id="KW-0175">Coiled coil</keyword>
<proteinExistence type="predicted"/>
<accession>A0A077ZVB9</accession>
<dbReference type="OrthoDB" id="10682337at2759"/>
<evidence type="ECO:0000313" key="4">
    <source>
        <dbReference type="Proteomes" id="UP000039865"/>
    </source>
</evidence>
<evidence type="ECO:0000256" key="1">
    <source>
        <dbReference type="SAM" id="Coils"/>
    </source>
</evidence>
<dbReference type="AlphaFoldDB" id="A0A077ZVB9"/>
<organism evidence="3 4">
    <name type="scientific">Stylonychia lemnae</name>
    <name type="common">Ciliate</name>
    <dbReference type="NCBI Taxonomy" id="5949"/>
    <lineage>
        <taxon>Eukaryota</taxon>
        <taxon>Sar</taxon>
        <taxon>Alveolata</taxon>
        <taxon>Ciliophora</taxon>
        <taxon>Intramacronucleata</taxon>
        <taxon>Spirotrichea</taxon>
        <taxon>Stichotrichia</taxon>
        <taxon>Sporadotrichida</taxon>
        <taxon>Oxytrichidae</taxon>
        <taxon>Stylonychinae</taxon>
        <taxon>Stylonychia</taxon>
    </lineage>
</organism>
<dbReference type="EMBL" id="CCKQ01002490">
    <property type="protein sequence ID" value="CDW73584.1"/>
    <property type="molecule type" value="Genomic_DNA"/>
</dbReference>
<feature type="coiled-coil region" evidence="1">
    <location>
        <begin position="222"/>
        <end position="256"/>
    </location>
</feature>
<evidence type="ECO:0000313" key="3">
    <source>
        <dbReference type="EMBL" id="CDW73584.1"/>
    </source>
</evidence>
<keyword evidence="4" id="KW-1185">Reference proteome</keyword>
<sequence length="1016" mass="118055">MRGFSFRNMNIYRYQSNGQQNENLFHSQAEISNNHECTTPTLNKASKLLPKLRPEDIVINKNLRSLIGKDIQNIQKVPSHNDSQKMRQSMDQKMLKSNINGLLVQQRQLNLTSDIGHPSRYQLEQLRTPNNDYQQIHKSQERIFKKQPVFRNKLTSTNVFQRQQLKQLTLNNNSPQQQSSGISTSINKNKFVRPYFLDKIDDIMNQSQTQPTPAPLIEPGPRKNKIKDMEIMKLRIKELENKIKLRRKDIERLSQTNDFERQSLQQSQYMNMKLSTRISESSRISPRFNISKYEQELEQSDLNIINTNAKVIDNLIQDSVRSAVTQQTSFPQQNKNHEKEIHHIYSLYFENDLQNVKDRAIQQMTDFRNRQDQQNNNLESLRVENMRLQKTLNRYKDLMNDPNLKKTLATRQKLKMHGMLNHKDTMLKLQDDTLSQVSNSIMLDNLDDINMKVMKYQQLPMLGNEPALSIQGGEHQSQTMTTAAPAFMEISKIEKFTMNWPMISKQPKPLDMIVGLLSEFKNIFKPSKCTLFIMDKGMQERISKQSKDKKKYVKRLQMGTDVIHAVFPNEDDFCGPIFKTLEESEVVVRTQKWIMIPVHFMINQKNVLVFCVQLEADLSKENEMQQLSKKMGNRTRKKLPMHLSKGWNYSDQNLIKIMVEYLLSKIEVVIYQQVLLEKNDKVDEIIKFAFDICGRKTYRQLIRGLKRQLVKLTGFQEIGILFHDIKCNNKIFNDIYIVKEFFTVSTEIDISNIKPRISLYEASKDKRKSKFIKSMVRPKLTKEQQDIENEQHVRIEDELIFPDDAVVRFPATVGITGDVFKNHGIIFNNHFSSNPNQDQLQKTGGQNPSTNTSLKSIGSSFNQKKKSNGFNSDVDNYIGVKQIKNFLIASINDYDESEQRYSMGVIQFFNKDRPISDEDQIRIIALQRFLGASVSRVKVFTGSLTVMVGLNMIMDQQSQDLANLEGEVNAHLTEIGQIMLPFEGLRKHLDGYWNELGYNQIETGNPSSGAIFVQNI</sequence>
<dbReference type="InParanoid" id="A0A077ZVB9"/>
<name>A0A077ZVB9_STYLE</name>
<dbReference type="Proteomes" id="UP000039865">
    <property type="component" value="Unassembled WGS sequence"/>
</dbReference>
<reference evidence="3 4" key="1">
    <citation type="submission" date="2014-06" db="EMBL/GenBank/DDBJ databases">
        <authorList>
            <person name="Swart Estienne"/>
        </authorList>
    </citation>
    <scope>NUCLEOTIDE SEQUENCE [LARGE SCALE GENOMIC DNA]</scope>
    <source>
        <strain evidence="3 4">130c</strain>
    </source>
</reference>
<feature type="coiled-coil region" evidence="1">
    <location>
        <begin position="364"/>
        <end position="398"/>
    </location>
</feature>